<dbReference type="InterPro" id="IPR009057">
    <property type="entry name" value="Homeodomain-like_sf"/>
</dbReference>
<evidence type="ECO:0000259" key="5">
    <source>
        <dbReference type="PROSITE" id="PS50977"/>
    </source>
</evidence>
<dbReference type="InterPro" id="IPR001647">
    <property type="entry name" value="HTH_TetR"/>
</dbReference>
<dbReference type="InterPro" id="IPR050109">
    <property type="entry name" value="HTH-type_TetR-like_transc_reg"/>
</dbReference>
<reference evidence="7 8" key="1">
    <citation type="submission" date="2016-10" db="EMBL/GenBank/DDBJ databases">
        <authorList>
            <person name="de Groot N.N."/>
        </authorList>
    </citation>
    <scope>NUCLEOTIDE SEQUENCE [LARGE SCALE GENOMIC DNA]</scope>
    <source>
        <strain evidence="7 8">LMG 27731</strain>
    </source>
</reference>
<dbReference type="Pfam" id="PF02909">
    <property type="entry name" value="TetR_C_1"/>
    <property type="match status" value="1"/>
</dbReference>
<evidence type="ECO:0000313" key="7">
    <source>
        <dbReference type="EMBL" id="SFU23020.1"/>
    </source>
</evidence>
<evidence type="ECO:0000256" key="4">
    <source>
        <dbReference type="PROSITE-ProRule" id="PRU00335"/>
    </source>
</evidence>
<dbReference type="InterPro" id="IPR004111">
    <property type="entry name" value="Repressor_TetR_C"/>
</dbReference>
<dbReference type="AlphaFoldDB" id="A0A1I7EGF3"/>
<keyword evidence="1" id="KW-0805">Transcription regulation</keyword>
<evidence type="ECO:0000313" key="8">
    <source>
        <dbReference type="Proteomes" id="UP000198844"/>
    </source>
</evidence>
<dbReference type="GO" id="GO:0045892">
    <property type="term" value="P:negative regulation of DNA-templated transcription"/>
    <property type="evidence" value="ECO:0007669"/>
    <property type="project" value="InterPro"/>
</dbReference>
<dbReference type="Gene3D" id="1.10.10.60">
    <property type="entry name" value="Homeodomain-like"/>
    <property type="match status" value="1"/>
</dbReference>
<evidence type="ECO:0000256" key="2">
    <source>
        <dbReference type="ARBA" id="ARBA00023125"/>
    </source>
</evidence>
<dbReference type="InterPro" id="IPR036271">
    <property type="entry name" value="Tet_transcr_reg_TetR-rel_C_sf"/>
</dbReference>
<evidence type="ECO:0000313" key="6">
    <source>
        <dbReference type="EMBL" id="CAE6786139.1"/>
    </source>
</evidence>
<evidence type="ECO:0000256" key="1">
    <source>
        <dbReference type="ARBA" id="ARBA00023015"/>
    </source>
</evidence>
<evidence type="ECO:0000256" key="3">
    <source>
        <dbReference type="ARBA" id="ARBA00023163"/>
    </source>
</evidence>
<accession>A0A1I7EGF3</accession>
<dbReference type="EMBL" id="FPBH01000019">
    <property type="protein sequence ID" value="SFU23020.1"/>
    <property type="molecule type" value="Genomic_DNA"/>
</dbReference>
<gene>
    <name evidence="6" type="ORF">R69658_04300</name>
    <name evidence="7" type="ORF">SAMN05192563_1019169</name>
</gene>
<dbReference type="GO" id="GO:0003700">
    <property type="term" value="F:DNA-binding transcription factor activity"/>
    <property type="evidence" value="ECO:0007669"/>
    <property type="project" value="TreeGrafter"/>
</dbReference>
<dbReference type="SUPFAM" id="SSF48498">
    <property type="entry name" value="Tetracyclin repressor-like, C-terminal domain"/>
    <property type="match status" value="1"/>
</dbReference>
<organism evidence="7 8">
    <name type="scientific">Paraburkholderia aspalathi</name>
    <dbReference type="NCBI Taxonomy" id="1324617"/>
    <lineage>
        <taxon>Bacteria</taxon>
        <taxon>Pseudomonadati</taxon>
        <taxon>Pseudomonadota</taxon>
        <taxon>Betaproteobacteria</taxon>
        <taxon>Burkholderiales</taxon>
        <taxon>Burkholderiaceae</taxon>
        <taxon>Paraburkholderia</taxon>
    </lineage>
</organism>
<protein>
    <submittedName>
        <fullName evidence="7">Transcriptional regulator, TetR family</fullName>
    </submittedName>
</protein>
<dbReference type="PROSITE" id="PS50977">
    <property type="entry name" value="HTH_TETR_2"/>
    <property type="match status" value="1"/>
</dbReference>
<dbReference type="EMBL" id="CAJNAU010000042">
    <property type="protein sequence ID" value="CAE6786139.1"/>
    <property type="molecule type" value="Genomic_DNA"/>
</dbReference>
<keyword evidence="3" id="KW-0804">Transcription</keyword>
<dbReference type="Pfam" id="PF00440">
    <property type="entry name" value="TetR_N"/>
    <property type="match status" value="1"/>
</dbReference>
<keyword evidence="2 4" id="KW-0238">DNA-binding</keyword>
<feature type="DNA-binding region" description="H-T-H motif" evidence="4">
    <location>
        <begin position="77"/>
        <end position="96"/>
    </location>
</feature>
<reference evidence="6 9" key="2">
    <citation type="submission" date="2021-02" db="EMBL/GenBank/DDBJ databases">
        <authorList>
            <person name="Vanwijnsberghe S."/>
        </authorList>
    </citation>
    <scope>NUCLEOTIDE SEQUENCE [LARGE SCALE GENOMIC DNA]</scope>
    <source>
        <strain evidence="6 9">R-69658</strain>
    </source>
</reference>
<sequence length="275" mass="29834">MTTSREKTVRTAKKAVNVKDTAAAKTSTRRSLVGNSAVPVPRARAAKGAAPGAALTKERIVTAAIEQIDRNGLMGFSLRDVARSLGVYPAAVYWHVATRDDLLASVVEATMADVAPETGKLPWQDWFRELFSRCREVMRRHPNVAQLVGGQLVANASLSPGMIDRILTVLIAAGCQEARIVEMYNVVIATMVGFSTLEFASSPTDDPGTWAAQLQEKAHAIRALEYPTLARHLPAMANRAFIVRWQNGTEAPMDSSFTAYVEVAIAGMEQVLARQ</sequence>
<dbReference type="Proteomes" id="UP000674425">
    <property type="component" value="Unassembled WGS sequence"/>
</dbReference>
<dbReference type="PANTHER" id="PTHR30055">
    <property type="entry name" value="HTH-TYPE TRANSCRIPTIONAL REGULATOR RUTR"/>
    <property type="match status" value="1"/>
</dbReference>
<keyword evidence="9" id="KW-1185">Reference proteome</keyword>
<evidence type="ECO:0000313" key="9">
    <source>
        <dbReference type="Proteomes" id="UP000674425"/>
    </source>
</evidence>
<proteinExistence type="predicted"/>
<dbReference type="SUPFAM" id="SSF46689">
    <property type="entry name" value="Homeodomain-like"/>
    <property type="match status" value="1"/>
</dbReference>
<dbReference type="Proteomes" id="UP000198844">
    <property type="component" value="Unassembled WGS sequence"/>
</dbReference>
<name>A0A1I7EGF3_9BURK</name>
<feature type="domain" description="HTH tetR-type" evidence="5">
    <location>
        <begin position="54"/>
        <end position="114"/>
    </location>
</feature>
<dbReference type="GO" id="GO:0000976">
    <property type="term" value="F:transcription cis-regulatory region binding"/>
    <property type="evidence" value="ECO:0007669"/>
    <property type="project" value="TreeGrafter"/>
</dbReference>
<dbReference type="Gene3D" id="1.10.357.10">
    <property type="entry name" value="Tetracycline Repressor, domain 2"/>
    <property type="match status" value="1"/>
</dbReference>
<dbReference type="PANTHER" id="PTHR30055:SF151">
    <property type="entry name" value="TRANSCRIPTIONAL REGULATORY PROTEIN"/>
    <property type="match status" value="1"/>
</dbReference>